<sequence length="399" mass="44959">MSAPDLHLLRLALLHAQEEAHDSVFLHCHGPPYEGAAKDVFNRYDDCRIHPELLDELSAGQMQREIQLMQQRKKVFDQHPMVSGTPARLEKMKQKRRESAARQAAIARGEELSLSKDHWHLIPAPRTCFFSPKVHRSLFSFRGFAHVGKTTLSPRGGSARGRPTRCISALPAGAEKEPRSASADDSATRGGGSCGDETAGYQSGYIASREALIQLVRKHAIDEPKTEEEINAITEKYRRIENYRRGNDELRELRNRLVTEKEEQRQARLKRQAELRAAAHEAAEILRLKGDLYRMLEKAHDAVFTRCTPPYLGTAADVMALAKKFEEDPLAIDKLSKRDLETKLSQARSAYLASLYSDYLGAVFDARSPLEGRAKALAKLKKKEAARRSKKTDPRRSNK</sequence>
<evidence type="ECO:0000256" key="2">
    <source>
        <dbReference type="SAM" id="MobiDB-lite"/>
    </source>
</evidence>
<name>A0A1Y2DPE9_9BASI</name>
<dbReference type="EMBL" id="MCGR01000072">
    <property type="protein sequence ID" value="ORY61158.1"/>
    <property type="molecule type" value="Genomic_DNA"/>
</dbReference>
<organism evidence="3 4">
    <name type="scientific">Leucosporidium creatinivorum</name>
    <dbReference type="NCBI Taxonomy" id="106004"/>
    <lineage>
        <taxon>Eukaryota</taxon>
        <taxon>Fungi</taxon>
        <taxon>Dikarya</taxon>
        <taxon>Basidiomycota</taxon>
        <taxon>Pucciniomycotina</taxon>
        <taxon>Microbotryomycetes</taxon>
        <taxon>Leucosporidiales</taxon>
        <taxon>Leucosporidium</taxon>
    </lineage>
</organism>
<keyword evidence="4" id="KW-1185">Reference proteome</keyword>
<proteinExistence type="predicted"/>
<feature type="coiled-coil region" evidence="1">
    <location>
        <begin position="240"/>
        <end position="270"/>
    </location>
</feature>
<feature type="compositionally biased region" description="Basic residues" evidence="2">
    <location>
        <begin position="379"/>
        <end position="390"/>
    </location>
</feature>
<reference evidence="3 4" key="1">
    <citation type="submission" date="2016-07" db="EMBL/GenBank/DDBJ databases">
        <title>Pervasive Adenine N6-methylation of Active Genes in Fungi.</title>
        <authorList>
            <consortium name="DOE Joint Genome Institute"/>
            <person name="Mondo S.J."/>
            <person name="Dannebaum R.O."/>
            <person name="Kuo R.C."/>
            <person name="Labutti K."/>
            <person name="Haridas S."/>
            <person name="Kuo A."/>
            <person name="Salamov A."/>
            <person name="Ahrendt S.R."/>
            <person name="Lipzen A."/>
            <person name="Sullivan W."/>
            <person name="Andreopoulos W.B."/>
            <person name="Clum A."/>
            <person name="Lindquist E."/>
            <person name="Daum C."/>
            <person name="Ramamoorthy G.K."/>
            <person name="Gryganskyi A."/>
            <person name="Culley D."/>
            <person name="Magnuson J.K."/>
            <person name="James T.Y."/>
            <person name="O'Malley M.A."/>
            <person name="Stajich J.E."/>
            <person name="Spatafora J.W."/>
            <person name="Visel A."/>
            <person name="Grigoriev I.V."/>
        </authorList>
    </citation>
    <scope>NUCLEOTIDE SEQUENCE [LARGE SCALE GENOMIC DNA]</scope>
    <source>
        <strain evidence="3 4">62-1032</strain>
    </source>
</reference>
<feature type="region of interest" description="Disordered" evidence="2">
    <location>
        <begin position="379"/>
        <end position="399"/>
    </location>
</feature>
<protein>
    <submittedName>
        <fullName evidence="3">Uncharacterized protein</fullName>
    </submittedName>
</protein>
<evidence type="ECO:0000313" key="4">
    <source>
        <dbReference type="Proteomes" id="UP000193467"/>
    </source>
</evidence>
<feature type="region of interest" description="Disordered" evidence="2">
    <location>
        <begin position="150"/>
        <end position="195"/>
    </location>
</feature>
<comment type="caution">
    <text evidence="3">The sequence shown here is derived from an EMBL/GenBank/DDBJ whole genome shotgun (WGS) entry which is preliminary data.</text>
</comment>
<dbReference type="AlphaFoldDB" id="A0A1Y2DPE9"/>
<dbReference type="InParanoid" id="A0A1Y2DPE9"/>
<evidence type="ECO:0000313" key="3">
    <source>
        <dbReference type="EMBL" id="ORY61158.1"/>
    </source>
</evidence>
<gene>
    <name evidence="3" type="ORF">BCR35DRAFT_334928</name>
</gene>
<dbReference type="Proteomes" id="UP000193467">
    <property type="component" value="Unassembled WGS sequence"/>
</dbReference>
<accession>A0A1Y2DPE9</accession>
<keyword evidence="1" id="KW-0175">Coiled coil</keyword>
<evidence type="ECO:0000256" key="1">
    <source>
        <dbReference type="SAM" id="Coils"/>
    </source>
</evidence>